<proteinExistence type="predicted"/>
<comment type="caution">
    <text evidence="1">The sequence shown here is derived from an EMBL/GenBank/DDBJ whole genome shotgun (WGS) entry which is preliminary data.</text>
</comment>
<accession>A0A9N9L1V5</accession>
<sequence>MDNIVSLLDNLPDDELAVYERGRKYRREMTRKSHEESAEQLETLLQSPHVTADVKKFVENTLALHKEVLDEFESPQHVYYKQMLLLKLEDTLEKRLLKHSEDWERLRAHTAQLIQLRYGDYFKQNVFAIRTIAKEDTTEEANFIIANKPWKEISDAIRKEEKSGWKDGGVRAHLGKIAKKTTMSPELAEYNVHQYADRNRLAHNGIDECISSMSWSELAEQIYMDKTWLLENSFAATACNKDQVLASVQAFQERFFKAMFVERHPISGILKARYAIPTDEVQKKMAMRATKIADMETEKKGQTGYLDIVDVARTTPEDHWYGPLRTAREELLDAHTQAEEAKILVEVLQKQLCQAQGTLRKHDMERKKKATSFAKALKVSEDVASEGAA</sequence>
<dbReference type="AlphaFoldDB" id="A0A9N9L1V5"/>
<dbReference type="EMBL" id="CAJVRL010000077">
    <property type="protein sequence ID" value="CAG8957091.1"/>
    <property type="molecule type" value="Genomic_DNA"/>
</dbReference>
<keyword evidence="2" id="KW-1185">Reference proteome</keyword>
<dbReference type="OrthoDB" id="5427202at2759"/>
<dbReference type="Proteomes" id="UP000696280">
    <property type="component" value="Unassembled WGS sequence"/>
</dbReference>
<name>A0A9N9L1V5_9HELO</name>
<reference evidence="1" key="1">
    <citation type="submission" date="2021-07" db="EMBL/GenBank/DDBJ databases">
        <authorList>
            <person name="Durling M."/>
        </authorList>
    </citation>
    <scope>NUCLEOTIDE SEQUENCE</scope>
</reference>
<protein>
    <submittedName>
        <fullName evidence="1">Uncharacterized protein</fullName>
    </submittedName>
</protein>
<gene>
    <name evidence="1" type="ORF">HYFRA_00009292</name>
</gene>
<organism evidence="1 2">
    <name type="scientific">Hymenoscyphus fraxineus</name>
    <dbReference type="NCBI Taxonomy" id="746836"/>
    <lineage>
        <taxon>Eukaryota</taxon>
        <taxon>Fungi</taxon>
        <taxon>Dikarya</taxon>
        <taxon>Ascomycota</taxon>
        <taxon>Pezizomycotina</taxon>
        <taxon>Leotiomycetes</taxon>
        <taxon>Helotiales</taxon>
        <taxon>Helotiaceae</taxon>
        <taxon>Hymenoscyphus</taxon>
    </lineage>
</organism>
<evidence type="ECO:0000313" key="2">
    <source>
        <dbReference type="Proteomes" id="UP000696280"/>
    </source>
</evidence>
<evidence type="ECO:0000313" key="1">
    <source>
        <dbReference type="EMBL" id="CAG8957091.1"/>
    </source>
</evidence>